<evidence type="ECO:0008006" key="2">
    <source>
        <dbReference type="Google" id="ProtNLM"/>
    </source>
</evidence>
<evidence type="ECO:0000313" key="1">
    <source>
        <dbReference type="EMBL" id="KKL78080.1"/>
    </source>
</evidence>
<dbReference type="AlphaFoldDB" id="A0A0F9H8U5"/>
<name>A0A0F9H8U5_9ZZZZ</name>
<protein>
    <recommendedName>
        <fullName evidence="2">HTH marR-type domain-containing protein</fullName>
    </recommendedName>
</protein>
<proteinExistence type="predicted"/>
<reference evidence="1" key="1">
    <citation type="journal article" date="2015" name="Nature">
        <title>Complex archaea that bridge the gap between prokaryotes and eukaryotes.</title>
        <authorList>
            <person name="Spang A."/>
            <person name="Saw J.H."/>
            <person name="Jorgensen S.L."/>
            <person name="Zaremba-Niedzwiedzka K."/>
            <person name="Martijn J."/>
            <person name="Lind A.E."/>
            <person name="van Eijk R."/>
            <person name="Schleper C."/>
            <person name="Guy L."/>
            <person name="Ettema T.J."/>
        </authorList>
    </citation>
    <scope>NUCLEOTIDE SEQUENCE</scope>
</reference>
<accession>A0A0F9H8U5</accession>
<gene>
    <name evidence="1" type="ORF">LCGC14_2028470</name>
</gene>
<comment type="caution">
    <text evidence="1">The sequence shown here is derived from an EMBL/GenBank/DDBJ whole genome shotgun (WGS) entry which is preliminary data.</text>
</comment>
<dbReference type="EMBL" id="LAZR01023567">
    <property type="protein sequence ID" value="KKL78080.1"/>
    <property type="molecule type" value="Genomic_DNA"/>
</dbReference>
<sequence length="94" mass="10512">MIHQNSREAYHELDLSKRQKIVYCAFIVASRPMTDRLALIALGYPSGGDMNKVRPRITELIAAGLLEEKGKTQDSVTGRTVRLVGLPAEQKEIF</sequence>
<organism evidence="1">
    <name type="scientific">marine sediment metagenome</name>
    <dbReference type="NCBI Taxonomy" id="412755"/>
    <lineage>
        <taxon>unclassified sequences</taxon>
        <taxon>metagenomes</taxon>
        <taxon>ecological metagenomes</taxon>
    </lineage>
</organism>